<dbReference type="EMBL" id="CAJVRL010000121">
    <property type="protein sequence ID" value="CAG8961957.1"/>
    <property type="molecule type" value="Genomic_DNA"/>
</dbReference>
<feature type="compositionally biased region" description="Polar residues" evidence="1">
    <location>
        <begin position="95"/>
        <end position="109"/>
    </location>
</feature>
<dbReference type="AlphaFoldDB" id="A0A9N9Q1N7"/>
<gene>
    <name evidence="2" type="ORF">HYFRA_00013737</name>
</gene>
<dbReference type="Proteomes" id="UP000696280">
    <property type="component" value="Unassembled WGS sequence"/>
</dbReference>
<evidence type="ECO:0000313" key="2">
    <source>
        <dbReference type="EMBL" id="CAG8961957.1"/>
    </source>
</evidence>
<evidence type="ECO:0000256" key="1">
    <source>
        <dbReference type="SAM" id="MobiDB-lite"/>
    </source>
</evidence>
<reference evidence="2" key="1">
    <citation type="submission" date="2021-07" db="EMBL/GenBank/DDBJ databases">
        <authorList>
            <person name="Durling M."/>
        </authorList>
    </citation>
    <scope>NUCLEOTIDE SEQUENCE</scope>
</reference>
<evidence type="ECO:0000313" key="3">
    <source>
        <dbReference type="Proteomes" id="UP000696280"/>
    </source>
</evidence>
<comment type="caution">
    <text evidence="2">The sequence shown here is derived from an EMBL/GenBank/DDBJ whole genome shotgun (WGS) entry which is preliminary data.</text>
</comment>
<keyword evidence="3" id="KW-1185">Reference proteome</keyword>
<organism evidence="2 3">
    <name type="scientific">Hymenoscyphus fraxineus</name>
    <dbReference type="NCBI Taxonomy" id="746836"/>
    <lineage>
        <taxon>Eukaryota</taxon>
        <taxon>Fungi</taxon>
        <taxon>Dikarya</taxon>
        <taxon>Ascomycota</taxon>
        <taxon>Pezizomycotina</taxon>
        <taxon>Leotiomycetes</taxon>
        <taxon>Helotiales</taxon>
        <taxon>Helotiaceae</taxon>
        <taxon>Hymenoscyphus</taxon>
    </lineage>
</organism>
<feature type="region of interest" description="Disordered" evidence="1">
    <location>
        <begin position="89"/>
        <end position="109"/>
    </location>
</feature>
<accession>A0A9N9Q1N7</accession>
<protein>
    <submittedName>
        <fullName evidence="2">Uncharacterized protein</fullName>
    </submittedName>
</protein>
<name>A0A9N9Q1N7_9HELO</name>
<proteinExistence type="predicted"/>
<sequence>MASITQFAPPSQTQILFPGGIRRQFREIKFRLPLFISGAAKRLGTDNYTTGTLHNPTYQLAGQTGPSTAPLSIIAGIFSHSRTVFHHEFGASKIPEQNPSHAAQSPTLS</sequence>